<reference evidence="1" key="1">
    <citation type="submission" date="2022-03" db="EMBL/GenBank/DDBJ databases">
        <title>Sea Food Isolates.</title>
        <authorList>
            <person name="Li C."/>
        </authorList>
    </citation>
    <scope>NUCLEOTIDE SEQUENCE</scope>
    <source>
        <strain evidence="1">19NY04SH05-1</strain>
    </source>
</reference>
<accession>A0AAU6T4G4</accession>
<dbReference type="AlphaFoldDB" id="A0AAU6T4G4"/>
<organism evidence="1">
    <name type="scientific">Aeromonas sp. 19NY04SH05-1</name>
    <dbReference type="NCBI Taxonomy" id="2920537"/>
    <lineage>
        <taxon>Bacteria</taxon>
        <taxon>Pseudomonadati</taxon>
        <taxon>Pseudomonadota</taxon>
        <taxon>Gammaproteobacteria</taxon>
        <taxon>Aeromonadales</taxon>
        <taxon>Aeromonadaceae</taxon>
        <taxon>Aeromonas</taxon>
    </lineage>
</organism>
<proteinExistence type="predicted"/>
<name>A0AAU6T4G4_9GAMM</name>
<evidence type="ECO:0000313" key="1">
    <source>
        <dbReference type="EMBL" id="XAG39887.1"/>
    </source>
</evidence>
<sequence length="375" mass="42865">MQHKYLIDDNDPDIAYVLENHPDYSPDLVFDVTGDNVTLKKQSIYIYSKSKTSRLEQYYNLELLSKYLHYLHAESVKKTNVQAKTLENLISFCLSLFGKTDVRESLTGETKRLYVALLDEFEKCDQVYKSTTDAYYYPEHNELTEYATNLSTLLISLLDRVDIPSYIKIKSDQTKRMKIKAHFARGLFIEHAIRVLAKIDVNTSTAYAIDKAGFIGTVFSIAAFQVLTKIADVGKLQDHRSRIKSPDAYAISNMRNERFHGTKIPNSAVRTITRNLYIKLVIYYLERNWDHVSALYSTPGKPFTYTINNLLLVLISICDDVFTCHGAPLIDPSTRPKLESLATKHEKRVMLRTLNKIIGKDGPLLSEPTNNENAT</sequence>
<evidence type="ECO:0008006" key="2">
    <source>
        <dbReference type="Google" id="ProtNLM"/>
    </source>
</evidence>
<protein>
    <recommendedName>
        <fullName evidence="2">Apea-like HEPN domain-containing protein</fullName>
    </recommendedName>
</protein>
<gene>
    <name evidence="1" type="ORF">MRK42_12790</name>
</gene>
<dbReference type="EMBL" id="CP095328">
    <property type="protein sequence ID" value="XAG39887.1"/>
    <property type="molecule type" value="Genomic_DNA"/>
</dbReference>
<dbReference type="RefSeq" id="WP_270800297.1">
    <property type="nucleotide sequence ID" value="NZ_CP095328.1"/>
</dbReference>